<dbReference type="PANTHER" id="PTHR19376">
    <property type="entry name" value="DNA-DIRECTED RNA POLYMERASE"/>
    <property type="match status" value="1"/>
</dbReference>
<feature type="binding site" evidence="7">
    <location>
        <position position="919"/>
    </location>
    <ligand>
        <name>Zn(2+)</name>
        <dbReference type="ChEBI" id="CHEBI:29105"/>
        <label>2</label>
    </ligand>
</feature>
<evidence type="ECO:0000256" key="3">
    <source>
        <dbReference type="ARBA" id="ARBA00022695"/>
    </source>
</evidence>
<dbReference type="Pfam" id="PF05000">
    <property type="entry name" value="RNA_pol_Rpb1_4"/>
    <property type="match status" value="1"/>
</dbReference>
<dbReference type="InterPro" id="IPR044893">
    <property type="entry name" value="RNA_pol_Rpb1_clamp_domain"/>
</dbReference>
<evidence type="ECO:0000256" key="8">
    <source>
        <dbReference type="RuleBase" id="RU004279"/>
    </source>
</evidence>
<sequence length="1244" mass="137271">MSLQKRKDIIPADFNAVAMRLASPERVLEWSYGEITKPETINYRTQRPEKNGLFDERVFGPEKDYECYCGKYRGIRFRGIVCEKCGVEITRAIVRRERMGHIDLATPIAHIWFLRGIPSRIALMLGLSAAEVEKVVYFAGYIVTHVDEEVRKGILKDLEIELATKTKSAANAEVKTELKEKATKAKKEIESIKIGVVFDEATYHLFAVKYGAMFRATIGAEALYNILKKIDLKAFIKNLKGLYEKAGAADREKLRKRLGLAEALERAGVRPEWMFMTRLPVVPPALRPMVALEGGRHASSDLNDLYRRVINRNNRLKRLLAIHAPEVILRNEKRILQEAVDALLDNSMRRGAGVLGILGGRRRALKSLADYLKGKHGYLRQNLLGKRVDYSGRSVIVVGPDLALDECGLPKHMVLELFRPFIIQGLLARELAYNIRGAGRLIEDEAPEVWPILEEAIENKYVLLNRAPTLHRQSIQAFRPVLIEGNAIQVHPLVCPAYNADFDGDAMAVHVPLSEAAQLEAQKIMSANKNVLKPGSGDVVVASKLLDIVLGCYWMTKTVPGLKGEGSAFPSTNAAITGYDFDAIDLRANIRVLPSDSKKYELYEGKVFETTVGRLLFNSVLPSDYHFINDEISSSRMKALVQNLVLHYKLDGIPAILDKIKAFGFRYATHAGITWSISDVVVPAIKEELVQKGREAAAKELENFNNGLLTEDERKRATIEIWGNVSSELRKHVVNALDKTGPVHDMITSGARGSVVQLHQMVGMKGLITNPRGEIIEFPITASLKEGLTPIEYFISTHGARKGLADTALNTARAGYLTRRLFDVAHDVVTLEHDCGTKEGVIIHRPGKENIGGSFADRLNGRVLAEEVGTMPAGRQGFKRGHLMNRDDAKAIEENKEIKEIIVRSPMTCRVARGVCQKCYGMDMTTGEIVDVGEAVGVIAAQAIGEPGTQLTMRTFHTGGVATAGGDITMGLPRVEEVFETRQPKLPATISRVSGVVSDITKDGQETVITIVPEVASTVKQTAKAAKKETEYRIHPLRQILVKVGSSVEKGDFLTDGSADLDELFLLAGKIKSQEYIIAEITRIYELQGVSTARKHLEIIVKQMFSRVSVTHSGDTAVSAGEIIADFEFERVSKEVKEKGGEAPKAKQLLLGITEVSLTRASFLSAISFQNTPRKLAEAAVSGAVDRLIGLKENVIIGRLIPAGTGFPGSKKHALIEEMEAEFAQKETAIVPPSTDRSRDTVER</sequence>
<accession>A0A0G1XJA6</accession>
<feature type="binding site" evidence="7">
    <location>
        <position position="909"/>
    </location>
    <ligand>
        <name>Zn(2+)</name>
        <dbReference type="ChEBI" id="CHEBI:29105"/>
        <label>2</label>
    </ligand>
</feature>
<keyword evidence="3 7" id="KW-0548">Nucleotidyltransferase</keyword>
<dbReference type="HAMAP" id="MF_01322">
    <property type="entry name" value="RNApol_bact_RpoC"/>
    <property type="match status" value="1"/>
</dbReference>
<comment type="cofactor">
    <cofactor evidence="7">
        <name>Zn(2+)</name>
        <dbReference type="ChEBI" id="CHEBI:29105"/>
    </cofactor>
    <text evidence="7">Binds 2 Zn(2+) ions per subunit.</text>
</comment>
<dbReference type="GO" id="GO:0006351">
    <property type="term" value="P:DNA-templated transcription"/>
    <property type="evidence" value="ECO:0007669"/>
    <property type="project" value="UniProtKB-UniRule"/>
</dbReference>
<protein>
    <recommendedName>
        <fullName evidence="7">DNA-directed RNA polymerase subunit beta'</fullName>
        <shortName evidence="7">RNAP subunit beta'</shortName>
        <ecNumber evidence="7">2.7.7.6</ecNumber>
    </recommendedName>
    <alternativeName>
        <fullName evidence="7">RNA polymerase subunit beta'</fullName>
    </alternativeName>
    <alternativeName>
        <fullName evidence="7">Transcriptase subunit beta'</fullName>
    </alternativeName>
</protein>
<dbReference type="GO" id="GO:0000428">
    <property type="term" value="C:DNA-directed RNA polymerase complex"/>
    <property type="evidence" value="ECO:0007669"/>
    <property type="project" value="UniProtKB-KW"/>
</dbReference>
<feature type="domain" description="RNA polymerase N-terminal" evidence="9">
    <location>
        <begin position="272"/>
        <end position="556"/>
    </location>
</feature>
<dbReference type="Pfam" id="PF04997">
    <property type="entry name" value="RNA_pol_Rpb1_1"/>
    <property type="match status" value="1"/>
</dbReference>
<evidence type="ECO:0000313" key="10">
    <source>
        <dbReference type="EMBL" id="KKW31303.1"/>
    </source>
</evidence>
<evidence type="ECO:0000313" key="11">
    <source>
        <dbReference type="Proteomes" id="UP000034445"/>
    </source>
</evidence>
<dbReference type="GO" id="GO:0000287">
    <property type="term" value="F:magnesium ion binding"/>
    <property type="evidence" value="ECO:0007669"/>
    <property type="project" value="UniProtKB-UniRule"/>
</dbReference>
<evidence type="ECO:0000256" key="6">
    <source>
        <dbReference type="ARBA" id="ARBA00048552"/>
    </source>
</evidence>
<dbReference type="Gene3D" id="4.10.860.120">
    <property type="entry name" value="RNA polymerase II, clamp domain"/>
    <property type="match status" value="1"/>
</dbReference>
<dbReference type="InterPro" id="IPR000722">
    <property type="entry name" value="RNA_pol_asu"/>
</dbReference>
<comment type="catalytic activity">
    <reaction evidence="6 7 8">
        <text>RNA(n) + a ribonucleoside 5'-triphosphate = RNA(n+1) + diphosphate</text>
        <dbReference type="Rhea" id="RHEA:21248"/>
        <dbReference type="Rhea" id="RHEA-COMP:14527"/>
        <dbReference type="Rhea" id="RHEA-COMP:17342"/>
        <dbReference type="ChEBI" id="CHEBI:33019"/>
        <dbReference type="ChEBI" id="CHEBI:61557"/>
        <dbReference type="ChEBI" id="CHEBI:140395"/>
        <dbReference type="EC" id="2.7.7.6"/>
    </reaction>
</comment>
<keyword evidence="2 7" id="KW-0808">Transferase</keyword>
<dbReference type="Pfam" id="PF04983">
    <property type="entry name" value="RNA_pol_Rpb1_3"/>
    <property type="match status" value="1"/>
</dbReference>
<dbReference type="GO" id="GO:0003899">
    <property type="term" value="F:DNA-directed RNA polymerase activity"/>
    <property type="evidence" value="ECO:0007669"/>
    <property type="project" value="UniProtKB-UniRule"/>
</dbReference>
<keyword evidence="4 7" id="KW-0479">Metal-binding</keyword>
<gene>
    <name evidence="7" type="primary">rpoC</name>
    <name evidence="10" type="ORF">UY74_C0017G0002</name>
</gene>
<comment type="function">
    <text evidence="7 8">DNA-dependent RNA polymerase catalyzes the transcription of DNA into RNA using the four ribonucleoside triphosphates as substrates.</text>
</comment>
<dbReference type="Gene3D" id="1.10.132.30">
    <property type="match status" value="1"/>
</dbReference>
<feature type="binding site" evidence="7">
    <location>
        <position position="505"/>
    </location>
    <ligand>
        <name>Mg(2+)</name>
        <dbReference type="ChEBI" id="CHEBI:18420"/>
    </ligand>
</feature>
<keyword evidence="7" id="KW-0862">Zinc</keyword>
<dbReference type="CDD" id="cd01609">
    <property type="entry name" value="RNAP_beta'_N"/>
    <property type="match status" value="1"/>
</dbReference>
<dbReference type="InterPro" id="IPR042102">
    <property type="entry name" value="RNA_pol_Rpb1_3_sf"/>
</dbReference>
<dbReference type="Gene3D" id="1.10.1790.20">
    <property type="match status" value="1"/>
</dbReference>
<dbReference type="InterPro" id="IPR007066">
    <property type="entry name" value="RNA_pol_Rpb1_3"/>
</dbReference>
<dbReference type="InterPro" id="IPR007080">
    <property type="entry name" value="RNA_pol_Rpb1_1"/>
</dbReference>
<keyword evidence="7" id="KW-0460">Magnesium</keyword>
<feature type="binding site" evidence="7">
    <location>
        <position position="501"/>
    </location>
    <ligand>
        <name>Mg(2+)</name>
        <dbReference type="ChEBI" id="CHEBI:18420"/>
    </ligand>
</feature>
<dbReference type="Gene3D" id="1.10.274.100">
    <property type="entry name" value="RNA polymerase Rpb1, domain 3"/>
    <property type="match status" value="1"/>
</dbReference>
<feature type="binding site" evidence="7">
    <location>
        <position position="85"/>
    </location>
    <ligand>
        <name>Zn(2+)</name>
        <dbReference type="ChEBI" id="CHEBI:29105"/>
        <label>1</label>
    </ligand>
</feature>
<dbReference type="Gene3D" id="2.40.40.20">
    <property type="match status" value="1"/>
</dbReference>
<feature type="binding site" evidence="7">
    <location>
        <position position="67"/>
    </location>
    <ligand>
        <name>Zn(2+)</name>
        <dbReference type="ChEBI" id="CHEBI:29105"/>
        <label>1</label>
    </ligand>
</feature>
<dbReference type="Proteomes" id="UP000034445">
    <property type="component" value="Unassembled WGS sequence"/>
</dbReference>
<evidence type="ECO:0000256" key="1">
    <source>
        <dbReference type="ARBA" id="ARBA00022478"/>
    </source>
</evidence>
<feature type="binding site" evidence="7">
    <location>
        <position position="503"/>
    </location>
    <ligand>
        <name>Mg(2+)</name>
        <dbReference type="ChEBI" id="CHEBI:18420"/>
    </ligand>
</feature>
<evidence type="ECO:0000256" key="7">
    <source>
        <dbReference type="HAMAP-Rule" id="MF_01322"/>
    </source>
</evidence>
<dbReference type="Pfam" id="PF04998">
    <property type="entry name" value="RNA_pol_Rpb1_5"/>
    <property type="match status" value="1"/>
</dbReference>
<dbReference type="InterPro" id="IPR006592">
    <property type="entry name" value="RNA_pol_N"/>
</dbReference>
<dbReference type="InterPro" id="IPR007083">
    <property type="entry name" value="RNA_pol_Rpb1_4"/>
</dbReference>
<dbReference type="SMART" id="SM00663">
    <property type="entry name" value="RPOLA_N"/>
    <property type="match status" value="1"/>
</dbReference>
<reference evidence="10 11" key="1">
    <citation type="journal article" date="2015" name="Nature">
        <title>rRNA introns, odd ribosomes, and small enigmatic genomes across a large radiation of phyla.</title>
        <authorList>
            <person name="Brown C.T."/>
            <person name="Hug L.A."/>
            <person name="Thomas B.C."/>
            <person name="Sharon I."/>
            <person name="Castelle C.J."/>
            <person name="Singh A."/>
            <person name="Wilkins M.J."/>
            <person name="Williams K.H."/>
            <person name="Banfield J.F."/>
        </authorList>
    </citation>
    <scope>NUCLEOTIDE SEQUENCE [LARGE SCALE GENOMIC DNA]</scope>
</reference>
<dbReference type="InterPro" id="IPR012754">
    <property type="entry name" value="DNA-dir_RpoC_beta_prime_bact"/>
</dbReference>
<dbReference type="EC" id="2.7.7.6" evidence="7"/>
<dbReference type="Gene3D" id="1.10.40.90">
    <property type="match status" value="1"/>
</dbReference>
<evidence type="ECO:0000256" key="5">
    <source>
        <dbReference type="ARBA" id="ARBA00023163"/>
    </source>
</evidence>
<dbReference type="InterPro" id="IPR045867">
    <property type="entry name" value="DNA-dir_RpoC_beta_prime"/>
</dbReference>
<dbReference type="NCBIfam" id="TIGR02386">
    <property type="entry name" value="rpoC_TIGR"/>
    <property type="match status" value="1"/>
</dbReference>
<dbReference type="CDD" id="cd02655">
    <property type="entry name" value="RNAP_beta'_C"/>
    <property type="match status" value="1"/>
</dbReference>
<name>A0A0G1XJA6_9BACT</name>
<comment type="cofactor">
    <cofactor evidence="7">
        <name>Mg(2+)</name>
        <dbReference type="ChEBI" id="CHEBI:18420"/>
    </cofactor>
    <text evidence="7">Binds 1 Mg(2+) ion per subunit.</text>
</comment>
<evidence type="ECO:0000256" key="2">
    <source>
        <dbReference type="ARBA" id="ARBA00022679"/>
    </source>
</evidence>
<keyword evidence="1 7" id="KW-0240">DNA-directed RNA polymerase</keyword>
<evidence type="ECO:0000259" key="9">
    <source>
        <dbReference type="SMART" id="SM00663"/>
    </source>
</evidence>
<evidence type="ECO:0000256" key="4">
    <source>
        <dbReference type="ARBA" id="ARBA00022723"/>
    </source>
</evidence>
<dbReference type="Gene3D" id="2.40.50.100">
    <property type="match status" value="1"/>
</dbReference>
<keyword evidence="5 7" id="KW-0804">Transcription</keyword>
<comment type="subunit">
    <text evidence="7">The RNAP catalytic core consists of 2 alpha, 1 beta, 1 beta' and 1 omega subunit. When a sigma factor is associated with the core the holoenzyme is formed, which can initiate transcription.</text>
</comment>
<dbReference type="InterPro" id="IPR007081">
    <property type="entry name" value="RNA_pol_Rpb1_5"/>
</dbReference>
<organism evidence="10 11">
    <name type="scientific">Candidatus Kaiserbacteria bacterium GW2011_GWC2_52_8b</name>
    <dbReference type="NCBI Taxonomy" id="1618676"/>
    <lineage>
        <taxon>Bacteria</taxon>
        <taxon>Candidatus Kaiseribacteriota</taxon>
    </lineage>
</organism>
<feature type="binding site" evidence="7">
    <location>
        <position position="916"/>
    </location>
    <ligand>
        <name>Zn(2+)</name>
        <dbReference type="ChEBI" id="CHEBI:29105"/>
        <label>2</label>
    </ligand>
</feature>
<dbReference type="EMBL" id="LCRF01000017">
    <property type="protein sequence ID" value="KKW31303.1"/>
    <property type="molecule type" value="Genomic_DNA"/>
</dbReference>
<dbReference type="GO" id="GO:0003677">
    <property type="term" value="F:DNA binding"/>
    <property type="evidence" value="ECO:0007669"/>
    <property type="project" value="UniProtKB-UniRule"/>
</dbReference>
<comment type="similarity">
    <text evidence="7 8">Belongs to the RNA polymerase beta' chain family.</text>
</comment>
<dbReference type="Gene3D" id="1.10.150.390">
    <property type="match status" value="1"/>
</dbReference>
<feature type="binding site" evidence="7">
    <location>
        <position position="835"/>
    </location>
    <ligand>
        <name>Zn(2+)</name>
        <dbReference type="ChEBI" id="CHEBI:29105"/>
        <label>2</label>
    </ligand>
</feature>
<dbReference type="GO" id="GO:0008270">
    <property type="term" value="F:zinc ion binding"/>
    <property type="evidence" value="ECO:0007669"/>
    <property type="project" value="UniProtKB-UniRule"/>
</dbReference>
<dbReference type="PATRIC" id="fig|1618676.3.peg.412"/>
<proteinExistence type="inferred from homology"/>
<dbReference type="AlphaFoldDB" id="A0A0G1XJA6"/>
<feature type="binding site" evidence="7">
    <location>
        <position position="69"/>
    </location>
    <ligand>
        <name>Zn(2+)</name>
        <dbReference type="ChEBI" id="CHEBI:29105"/>
        <label>1</label>
    </ligand>
</feature>
<dbReference type="Pfam" id="PF00623">
    <property type="entry name" value="RNA_pol_Rpb1_2"/>
    <property type="match status" value="2"/>
</dbReference>
<feature type="binding site" evidence="7">
    <location>
        <position position="82"/>
    </location>
    <ligand>
        <name>Zn(2+)</name>
        <dbReference type="ChEBI" id="CHEBI:29105"/>
        <label>1</label>
    </ligand>
</feature>
<dbReference type="SUPFAM" id="SSF64484">
    <property type="entry name" value="beta and beta-prime subunits of DNA dependent RNA-polymerase"/>
    <property type="match status" value="1"/>
</dbReference>
<dbReference type="PANTHER" id="PTHR19376:SF54">
    <property type="entry name" value="DNA-DIRECTED RNA POLYMERASE SUBUNIT BETA"/>
    <property type="match status" value="1"/>
</dbReference>
<comment type="caution">
    <text evidence="10">The sequence shown here is derived from an EMBL/GenBank/DDBJ whole genome shotgun (WGS) entry which is preliminary data.</text>
</comment>
<dbReference type="InterPro" id="IPR038120">
    <property type="entry name" value="Rpb1_funnel_sf"/>
</dbReference>